<evidence type="ECO:0000313" key="3">
    <source>
        <dbReference type="EMBL" id="KAK1445938.1"/>
    </source>
</evidence>
<evidence type="ECO:0000256" key="2">
    <source>
        <dbReference type="SAM" id="Phobius"/>
    </source>
</evidence>
<keyword evidence="2" id="KW-1133">Transmembrane helix</keyword>
<proteinExistence type="predicted"/>
<feature type="region of interest" description="Disordered" evidence="1">
    <location>
        <begin position="1110"/>
        <end position="1144"/>
    </location>
</feature>
<feature type="transmembrane region" description="Helical" evidence="2">
    <location>
        <begin position="201"/>
        <end position="225"/>
    </location>
</feature>
<keyword evidence="2" id="KW-0812">Transmembrane</keyword>
<protein>
    <submittedName>
        <fullName evidence="3">Uncharacterized protein</fullName>
    </submittedName>
</protein>
<dbReference type="EMBL" id="MLGG01000090">
    <property type="protein sequence ID" value="KAK1445938.1"/>
    <property type="molecule type" value="Genomic_DNA"/>
</dbReference>
<feature type="transmembrane region" description="Helical" evidence="2">
    <location>
        <begin position="237"/>
        <end position="258"/>
    </location>
</feature>
<evidence type="ECO:0000313" key="4">
    <source>
        <dbReference type="Proteomes" id="UP001239795"/>
    </source>
</evidence>
<feature type="region of interest" description="Disordered" evidence="1">
    <location>
        <begin position="1023"/>
        <end position="1045"/>
    </location>
</feature>
<comment type="caution">
    <text evidence="3">The sequence shown here is derived from an EMBL/GenBank/DDBJ whole genome shotgun (WGS) entry which is preliminary data.</text>
</comment>
<name>A0AAI9TUK4_9PEZI</name>
<dbReference type="Proteomes" id="UP001239795">
    <property type="component" value="Unassembled WGS sequence"/>
</dbReference>
<sequence length="1458" mass="157365">MRGLLEELLVEVVVRDEDEVELELELELKVELEDDVDVVLVREEEDELSTVDNEVEPSVLVVVADVNVLLGLELVDASVFAWTLTLLDVGEVVEEDDDLVKVENVEALDEPSNVLSAALAEELEEELEEELIDDIEDDEVTVVLEEELPELEGSEDDVDILVVDVDELVVDAKLAALTVTLEDEVLEGMLLELLLLLVEELLLVTLLLLLPVLLVVGTRAAGLIVTLVDEYAEVRDILLVVKILAVELVAELLVVALLDVESRLAWFAVGEAVELLGEPLEELLEVLLRDAVLNIELLVVEVLVEVLVMELIVDNRVAALTVTLEEVGDELRAEPLDDGVVVVPLLVDTEIEELAEVGDVELVDELLLVDALLVVDTNEAASTVGLEEDEVPVDKLLENLLVSVEGMLLLGAELKKLAVALDDELMTETLLVRVPIVEVDIKVAALNVGLDKVDEDNVVPTEELLVALGEELVVALEGEDETVERLLVEALLVVDRSVAALTVGLDEEDKEGEEDVPGRLLVVIVVLLVGLTVDELADELEEGEELTAELLEGAAVELVLGDSNVAGLTVALMEEVVLGTVLLKVEPTLDVELEDNDGLLAEVLEGDPAALLVAGSSVAALAVGLSDAKLLSELLLDAVPLEVKVELTAELEDGEELLLALRAARRSARNQPVDDGMGDDKSVDEKLPKRPLEDDVGWETGLLIDDVEEANIELEELELWPAEVLLDVESNVAAFEVGVVEEESLNKRLDRLEGEVDDEVTSKVLELKVDVEEPLEVVGSKLAWSAVMLEDMGVGETVVIVDELELPVEVEDVLATLAVAKVLEESTELELDNSVVLVVDDDDGVNDVDNKDAGSTLRLDVDEITVEEALGRSLELLWKSWLEPILEVDEDITVDSDEDSNIEPDERSSELDEALVEDTFVVGSKVSSSAVLAVLDDMILEMLEDGPEGLLELILEGGVVAGSEAKLDERAEEANEDEEKVEVLIDEDSDSDELEEVASGAIEDEDGEFGSMDVLIDDGSEVDELTDKSDEVEGTTSGAVGEVDDDDKDIDEEVLVVLADDDCDREVGDSAVVVALDDVVVKDAEYGSKLVLESVIVIPVVELTEDVHKLEEDDSELETKLAGSTDGGLEDRDSPVEVDDEESDKLDKASIELSKLGSGEELRSEIDEEREDVKPVVGDSVDVETRLAGPIVGDNKTLSEVLNALSVKVLCEVGSRLSGLIVRLDEAAIVLETSEEEEATFDVELTEVAVMVLELVGEPEEVSKTSKAVDEFTFADDCGINEDDSSISVELEPCSVDGLDDVDSRLFGSTVTLEDEKSVKELSDVVAVISSVRLIENDCGKVDVGVGVNESTPLEVEELISSLVGRIVEEASVSRLTVTLEFEVMKSELSLLRVLEESAADEDAVVVMDDNGSDVAVELDADETPDELVNSDVEELVSVAVIADTIDVDSKVLISTVF</sequence>
<reference evidence="3 4" key="1">
    <citation type="submission" date="2016-10" db="EMBL/GenBank/DDBJ databases">
        <title>The genome sequence of Colletotrichum fioriniae PJ7.</title>
        <authorList>
            <person name="Baroncelli R."/>
        </authorList>
    </citation>
    <scope>NUCLEOTIDE SEQUENCE [LARGE SCALE GENOMIC DNA]</scope>
    <source>
        <strain evidence="3">Col 31</strain>
    </source>
</reference>
<organism evidence="3 4">
    <name type="scientific">Colletotrichum melonis</name>
    <dbReference type="NCBI Taxonomy" id="1209925"/>
    <lineage>
        <taxon>Eukaryota</taxon>
        <taxon>Fungi</taxon>
        <taxon>Dikarya</taxon>
        <taxon>Ascomycota</taxon>
        <taxon>Pezizomycotina</taxon>
        <taxon>Sordariomycetes</taxon>
        <taxon>Hypocreomycetidae</taxon>
        <taxon>Glomerellales</taxon>
        <taxon>Glomerellaceae</taxon>
        <taxon>Colletotrichum</taxon>
        <taxon>Colletotrichum acutatum species complex</taxon>
    </lineage>
</organism>
<evidence type="ECO:0000256" key="1">
    <source>
        <dbReference type="SAM" id="MobiDB-lite"/>
    </source>
</evidence>
<accession>A0AAI9TUK4</accession>
<keyword evidence="2" id="KW-0472">Membrane</keyword>
<gene>
    <name evidence="3" type="ORF">CMEL01_10181</name>
</gene>
<keyword evidence="4" id="KW-1185">Reference proteome</keyword>